<evidence type="ECO:0000313" key="3">
    <source>
        <dbReference type="Proteomes" id="UP001223420"/>
    </source>
</evidence>
<feature type="region of interest" description="Disordered" evidence="1">
    <location>
        <begin position="1"/>
        <end position="29"/>
    </location>
</feature>
<gene>
    <name evidence="2" type="ORF">QO001_006474</name>
</gene>
<comment type="caution">
    <text evidence="2">The sequence shown here is derived from an EMBL/GenBank/DDBJ whole genome shotgun (WGS) entry which is preliminary data.</text>
</comment>
<protein>
    <submittedName>
        <fullName evidence="2">Uncharacterized protein</fullName>
    </submittedName>
</protein>
<evidence type="ECO:0000313" key="2">
    <source>
        <dbReference type="EMBL" id="MDQ0547515.1"/>
    </source>
</evidence>
<dbReference type="Proteomes" id="UP001223420">
    <property type="component" value="Unassembled WGS sequence"/>
</dbReference>
<reference evidence="2" key="1">
    <citation type="submission" date="2023-07" db="EMBL/GenBank/DDBJ databases">
        <title>Genomic Encyclopedia of Type Strains, Phase IV (KMG-IV): sequencing the most valuable type-strain genomes for metagenomic binning, comparative biology and taxonomic classification.</title>
        <authorList>
            <person name="Goeker M."/>
        </authorList>
    </citation>
    <scope>NUCLEOTIDE SEQUENCE</scope>
    <source>
        <strain evidence="2">DSM 19569</strain>
    </source>
</reference>
<dbReference type="EMBL" id="JAUSWL010000028">
    <property type="protein sequence ID" value="MDQ0547515.1"/>
    <property type="molecule type" value="Genomic_DNA"/>
</dbReference>
<name>A0AAJ1X0N5_9HYPH</name>
<sequence length="61" mass="7017">MDKDRPTGFGDAHAAPKPRSHLGPASRHERRYEEFIAGAHLPRLPELSQINKFRLGRKRQD</sequence>
<accession>A0AAJ1X0N5</accession>
<organism evidence="2 3">
    <name type="scientific">Methylobacterium brachiatum</name>
    <dbReference type="NCBI Taxonomy" id="269660"/>
    <lineage>
        <taxon>Bacteria</taxon>
        <taxon>Pseudomonadati</taxon>
        <taxon>Pseudomonadota</taxon>
        <taxon>Alphaproteobacteria</taxon>
        <taxon>Hyphomicrobiales</taxon>
        <taxon>Methylobacteriaceae</taxon>
        <taxon>Methylobacterium</taxon>
    </lineage>
</organism>
<dbReference type="AlphaFoldDB" id="A0AAJ1X0N5"/>
<evidence type="ECO:0000256" key="1">
    <source>
        <dbReference type="SAM" id="MobiDB-lite"/>
    </source>
</evidence>
<proteinExistence type="predicted"/>